<accession>A0A8S1H6E2</accession>
<evidence type="ECO:0000256" key="2">
    <source>
        <dbReference type="SAM" id="MobiDB-lite"/>
    </source>
</evidence>
<organism evidence="3 4">
    <name type="scientific">Caenorhabditis auriculariae</name>
    <dbReference type="NCBI Taxonomy" id="2777116"/>
    <lineage>
        <taxon>Eukaryota</taxon>
        <taxon>Metazoa</taxon>
        <taxon>Ecdysozoa</taxon>
        <taxon>Nematoda</taxon>
        <taxon>Chromadorea</taxon>
        <taxon>Rhabditida</taxon>
        <taxon>Rhabditina</taxon>
        <taxon>Rhabditomorpha</taxon>
        <taxon>Rhabditoidea</taxon>
        <taxon>Rhabditidae</taxon>
        <taxon>Peloderinae</taxon>
        <taxon>Caenorhabditis</taxon>
    </lineage>
</organism>
<dbReference type="AlphaFoldDB" id="A0A8S1H6E2"/>
<feature type="compositionally biased region" description="Basic and acidic residues" evidence="2">
    <location>
        <begin position="210"/>
        <end position="219"/>
    </location>
</feature>
<feature type="compositionally biased region" description="Basic and acidic residues" evidence="2">
    <location>
        <begin position="161"/>
        <end position="173"/>
    </location>
</feature>
<keyword evidence="1" id="KW-0175">Coiled coil</keyword>
<reference evidence="3" key="1">
    <citation type="submission" date="2020-10" db="EMBL/GenBank/DDBJ databases">
        <authorList>
            <person name="Kikuchi T."/>
        </authorList>
    </citation>
    <scope>NUCLEOTIDE SEQUENCE</scope>
    <source>
        <strain evidence="3">NKZ352</strain>
    </source>
</reference>
<proteinExistence type="predicted"/>
<evidence type="ECO:0000313" key="3">
    <source>
        <dbReference type="EMBL" id="CAD6191084.1"/>
    </source>
</evidence>
<dbReference type="EMBL" id="CAJGYM010000019">
    <property type="protein sequence ID" value="CAD6191084.1"/>
    <property type="molecule type" value="Genomic_DNA"/>
</dbReference>
<keyword evidence="4" id="KW-1185">Reference proteome</keyword>
<comment type="caution">
    <text evidence="3">The sequence shown here is derived from an EMBL/GenBank/DDBJ whole genome shotgun (WGS) entry which is preliminary data.</text>
</comment>
<sequence length="219" mass="24626">MVVFHLFPCFSTIPQIMIDEKEVTAKKIRDQMSRLQKRLDAYSKKLATLEEDIAEGRGAIKKLLENQSLAGEFSHVIERFHIDKAEENMQAEAKKSPGKTGRNRPLEKSLAGNVKQRNVERRSKSRGKNVEEKKAENRTRSTSVTTKKREQKPHQTGKAPVEAKEKSPMDGKKNSSTQVEPEGGQKTDGTKSENGSSRKSGWTEYNIDADGEKAADDPW</sequence>
<evidence type="ECO:0000313" key="4">
    <source>
        <dbReference type="Proteomes" id="UP000835052"/>
    </source>
</evidence>
<dbReference type="Proteomes" id="UP000835052">
    <property type="component" value="Unassembled WGS sequence"/>
</dbReference>
<name>A0A8S1H6E2_9PELO</name>
<protein>
    <submittedName>
        <fullName evidence="3">Uncharacterized protein</fullName>
    </submittedName>
</protein>
<feature type="region of interest" description="Disordered" evidence="2">
    <location>
        <begin position="90"/>
        <end position="219"/>
    </location>
</feature>
<feature type="compositionally biased region" description="Basic and acidic residues" evidence="2">
    <location>
        <begin position="117"/>
        <end position="139"/>
    </location>
</feature>
<gene>
    <name evidence="3" type="ORF">CAUJ_LOCUS7003</name>
</gene>
<evidence type="ECO:0000256" key="1">
    <source>
        <dbReference type="SAM" id="Coils"/>
    </source>
</evidence>
<feature type="coiled-coil region" evidence="1">
    <location>
        <begin position="18"/>
        <end position="66"/>
    </location>
</feature>